<proteinExistence type="predicted"/>
<keyword evidence="1" id="KW-0175">Coiled coil</keyword>
<evidence type="ECO:0000256" key="2">
    <source>
        <dbReference type="SAM" id="MobiDB-lite"/>
    </source>
</evidence>
<feature type="coiled-coil region" evidence="1">
    <location>
        <begin position="716"/>
        <end position="743"/>
    </location>
</feature>
<feature type="region of interest" description="Disordered" evidence="2">
    <location>
        <begin position="366"/>
        <end position="388"/>
    </location>
</feature>
<dbReference type="Proteomes" id="UP001470230">
    <property type="component" value="Unassembled WGS sequence"/>
</dbReference>
<comment type="caution">
    <text evidence="3">The sequence shown here is derived from an EMBL/GenBank/DDBJ whole genome shotgun (WGS) entry which is preliminary data.</text>
</comment>
<feature type="compositionally biased region" description="Polar residues" evidence="2">
    <location>
        <begin position="258"/>
        <end position="290"/>
    </location>
</feature>
<evidence type="ECO:0000256" key="1">
    <source>
        <dbReference type="SAM" id="Coils"/>
    </source>
</evidence>
<organism evidence="3 4">
    <name type="scientific">Tritrichomonas musculus</name>
    <dbReference type="NCBI Taxonomy" id="1915356"/>
    <lineage>
        <taxon>Eukaryota</taxon>
        <taxon>Metamonada</taxon>
        <taxon>Parabasalia</taxon>
        <taxon>Tritrichomonadida</taxon>
        <taxon>Tritrichomonadidae</taxon>
        <taxon>Tritrichomonas</taxon>
    </lineage>
</organism>
<dbReference type="EMBL" id="JAPFFF010000006">
    <property type="protein sequence ID" value="KAK8887022.1"/>
    <property type="molecule type" value="Genomic_DNA"/>
</dbReference>
<gene>
    <name evidence="3" type="ORF">M9Y10_038057</name>
</gene>
<sequence>MLKESQKSLPIKKKIVKGTIEKSSANKLQMQAIVEYFFQYYQYFQKYRKLSKSLTEMTRKLKSIYAELDSLSQLKATKTTKTLLLDLQNRWENLKSQISSSIQIIDTSDYPALIGQQFTKLQSIIEKVNQSPPSTPILQKESTYMYGSLISQISNLMINVKDTSDVSNSKSLLQNFRNDLSHSYETFFKNSQVSKVWKRSVIEECTTCVDRIYYFLDFSSGSKFQLPVDPDLISNEFNQLLSYDYPSNNLRNSRAISVTSNAETPESKTIQKKTITQIPKPSRSQSAQNELKSRSCFPLSKKNNNTSKKKNSEYLTNSENDNKNIIENSVSNIDDRDSFSRSHSIADDNLSLKNLRSSINSVSSIASATPKCKKSRLPKRTTPDTPQTDVRPIIRTKALTRLNQSTKISDQFTPSKPKKEETNVQPNEIITSPTQITSLCNSPQIHIKEEMTSVSEAFPVKGIPFPKEEEIFSNFNDIVPLKESPKLSFKSQGNHSPVLHTNDKGNTNTNKIKNLSESIVNHYSLEELISDSDSDEIIAAVSAENEKSPALGKLRKDLASITQANQLNSIDIDEFQNALENFLHKLEDHKSLIQANHLLDILFQMIQRTLETIHSGQNRKAAYQVSKIQNLLSLIEEEFIDNLTLDQIDINIFEAGKEIKNLADSFFKADPTQPIMDQFEAIQTRLKNITEGNVNHYLFSELQKLISMKSQIKEFVERVQQMKKSQSSEKKKLLSEINSIQQRIILLNGNKSNPVFSSEDIEHEISDLLSKQQSLIQKLTSLEDLKAY</sequence>
<feature type="region of interest" description="Disordered" evidence="2">
    <location>
        <begin position="489"/>
        <end position="509"/>
    </location>
</feature>
<evidence type="ECO:0000313" key="4">
    <source>
        <dbReference type="Proteomes" id="UP001470230"/>
    </source>
</evidence>
<protein>
    <submittedName>
        <fullName evidence="3">Uncharacterized protein</fullName>
    </submittedName>
</protein>
<reference evidence="3 4" key="1">
    <citation type="submission" date="2024-04" db="EMBL/GenBank/DDBJ databases">
        <title>Tritrichomonas musculus Genome.</title>
        <authorList>
            <person name="Alves-Ferreira E."/>
            <person name="Grigg M."/>
            <person name="Lorenzi H."/>
            <person name="Galac M."/>
        </authorList>
    </citation>
    <scope>NUCLEOTIDE SEQUENCE [LARGE SCALE GENOMIC DNA]</scope>
    <source>
        <strain evidence="3 4">EAF2021</strain>
    </source>
</reference>
<feature type="region of interest" description="Disordered" evidence="2">
    <location>
        <begin position="258"/>
        <end position="320"/>
    </location>
</feature>
<evidence type="ECO:0000313" key="3">
    <source>
        <dbReference type="EMBL" id="KAK8887022.1"/>
    </source>
</evidence>
<accession>A0ABR2K7X7</accession>
<keyword evidence="4" id="KW-1185">Reference proteome</keyword>
<name>A0ABR2K7X7_9EUKA</name>